<dbReference type="PANTHER" id="PTHR24346">
    <property type="entry name" value="MAP/MICROTUBULE AFFINITY-REGULATING KINASE"/>
    <property type="match status" value="1"/>
</dbReference>
<dbReference type="GO" id="GO:0050321">
    <property type="term" value="F:tau-protein kinase activity"/>
    <property type="evidence" value="ECO:0007669"/>
    <property type="project" value="TreeGrafter"/>
</dbReference>
<evidence type="ECO:0000313" key="7">
    <source>
        <dbReference type="EMBL" id="KAI6656891.1"/>
    </source>
</evidence>
<accession>A0AAV7K9C3</accession>
<dbReference type="SMART" id="SM00220">
    <property type="entry name" value="S_TKc"/>
    <property type="match status" value="1"/>
</dbReference>
<dbReference type="Pfam" id="PF00069">
    <property type="entry name" value="Pkinase"/>
    <property type="match status" value="1"/>
</dbReference>
<gene>
    <name evidence="7" type="ORF">LOD99_16193</name>
</gene>
<keyword evidence="2" id="KW-0808">Transferase</keyword>
<evidence type="ECO:0000256" key="4">
    <source>
        <dbReference type="ARBA" id="ARBA00022777"/>
    </source>
</evidence>
<name>A0AAV7K9C3_9METZ</name>
<protein>
    <submittedName>
        <fullName evidence="7">Testis-specific serine/threonine-protein kinase 6-like</fullName>
    </submittedName>
</protein>
<comment type="caution">
    <text evidence="7">The sequence shown here is derived from an EMBL/GenBank/DDBJ whole genome shotgun (WGS) entry which is preliminary data.</text>
</comment>
<dbReference type="GO" id="GO:0005737">
    <property type="term" value="C:cytoplasm"/>
    <property type="evidence" value="ECO:0007669"/>
    <property type="project" value="TreeGrafter"/>
</dbReference>
<keyword evidence="8" id="KW-1185">Reference proteome</keyword>
<reference evidence="7 8" key="1">
    <citation type="journal article" date="2023" name="BMC Biol.">
        <title>The compact genome of the sponge Oopsacas minuta (Hexactinellida) is lacking key metazoan core genes.</title>
        <authorList>
            <person name="Santini S."/>
            <person name="Schenkelaars Q."/>
            <person name="Jourda C."/>
            <person name="Duchesne M."/>
            <person name="Belahbib H."/>
            <person name="Rocher C."/>
            <person name="Selva M."/>
            <person name="Riesgo A."/>
            <person name="Vervoort M."/>
            <person name="Leys S.P."/>
            <person name="Kodjabachian L."/>
            <person name="Le Bivic A."/>
            <person name="Borchiellini C."/>
            <person name="Claverie J.M."/>
            <person name="Renard E."/>
        </authorList>
    </citation>
    <scope>NUCLEOTIDE SEQUENCE [LARGE SCALE GENOMIC DNA]</scope>
    <source>
        <strain evidence="7">SPO-2</strain>
    </source>
</reference>
<organism evidence="7 8">
    <name type="scientific">Oopsacas minuta</name>
    <dbReference type="NCBI Taxonomy" id="111878"/>
    <lineage>
        <taxon>Eukaryota</taxon>
        <taxon>Metazoa</taxon>
        <taxon>Porifera</taxon>
        <taxon>Hexactinellida</taxon>
        <taxon>Hexasterophora</taxon>
        <taxon>Lyssacinosida</taxon>
        <taxon>Leucopsacidae</taxon>
        <taxon>Oopsacas</taxon>
    </lineage>
</organism>
<evidence type="ECO:0000256" key="1">
    <source>
        <dbReference type="ARBA" id="ARBA00022527"/>
    </source>
</evidence>
<evidence type="ECO:0000256" key="3">
    <source>
        <dbReference type="ARBA" id="ARBA00022741"/>
    </source>
</evidence>
<keyword evidence="1" id="KW-0723">Serine/threonine-protein kinase</keyword>
<dbReference type="GO" id="GO:0035556">
    <property type="term" value="P:intracellular signal transduction"/>
    <property type="evidence" value="ECO:0007669"/>
    <property type="project" value="TreeGrafter"/>
</dbReference>
<feature type="domain" description="Protein kinase" evidence="6">
    <location>
        <begin position="34"/>
        <end position="289"/>
    </location>
</feature>
<keyword evidence="4 7" id="KW-0418">Kinase</keyword>
<dbReference type="GO" id="GO:0005524">
    <property type="term" value="F:ATP binding"/>
    <property type="evidence" value="ECO:0007669"/>
    <property type="project" value="UniProtKB-KW"/>
</dbReference>
<evidence type="ECO:0000256" key="2">
    <source>
        <dbReference type="ARBA" id="ARBA00022679"/>
    </source>
</evidence>
<keyword evidence="5" id="KW-0067">ATP-binding</keyword>
<dbReference type="PROSITE" id="PS00108">
    <property type="entry name" value="PROTEIN_KINASE_ST"/>
    <property type="match status" value="1"/>
</dbReference>
<dbReference type="EMBL" id="JAKMXF010000133">
    <property type="protein sequence ID" value="KAI6656891.1"/>
    <property type="molecule type" value="Genomic_DNA"/>
</dbReference>
<evidence type="ECO:0000259" key="6">
    <source>
        <dbReference type="PROSITE" id="PS50011"/>
    </source>
</evidence>
<dbReference type="PROSITE" id="PS50011">
    <property type="entry name" value="PROTEIN_KINASE_DOM"/>
    <property type="match status" value="1"/>
</dbReference>
<dbReference type="InterPro" id="IPR011009">
    <property type="entry name" value="Kinase-like_dom_sf"/>
</dbReference>
<dbReference type="GO" id="GO:0000226">
    <property type="term" value="P:microtubule cytoskeleton organization"/>
    <property type="evidence" value="ECO:0007669"/>
    <property type="project" value="TreeGrafter"/>
</dbReference>
<keyword evidence="3" id="KW-0547">Nucleotide-binding</keyword>
<dbReference type="AlphaFoldDB" id="A0AAV7K9C3"/>
<dbReference type="PANTHER" id="PTHR24346:SF82">
    <property type="entry name" value="KP78A-RELATED"/>
    <property type="match status" value="1"/>
</dbReference>
<dbReference type="InterPro" id="IPR008271">
    <property type="entry name" value="Ser/Thr_kinase_AS"/>
</dbReference>
<dbReference type="Proteomes" id="UP001165289">
    <property type="component" value="Unassembled WGS sequence"/>
</dbReference>
<sequence>MFKRNKIPVTRTTSYTRSGRISMSMKLILQKQGYVLEKKLASGAFSKVQVAHSLSNNRSVVVKIIEKSSLEDEIWDQFVPREIDTICRIEHPHIIRTHEILQTEVQIFIVMKVANGGNLSDYVAKKKYLQEYIVHRLFGEITSALKYLHNKLIYHRDLKPENVLLDGNFRSKLADFGFSRKASFSKQKLETYCGSFLFASPEILRNKPYEGATSDIWSLGVILYLMLTGAMPFSEKEIWQIDSDNIPTLIHFPHWPRVSPLAENMVRQLLVFIPETRFKLLEIEDHLWMRKHT</sequence>
<dbReference type="Gene3D" id="1.10.510.10">
    <property type="entry name" value="Transferase(Phosphotransferase) domain 1"/>
    <property type="match status" value="1"/>
</dbReference>
<dbReference type="InterPro" id="IPR000719">
    <property type="entry name" value="Prot_kinase_dom"/>
</dbReference>
<dbReference type="SUPFAM" id="SSF56112">
    <property type="entry name" value="Protein kinase-like (PK-like)"/>
    <property type="match status" value="1"/>
</dbReference>
<proteinExistence type="predicted"/>
<dbReference type="FunFam" id="1.10.510.10:FF:000571">
    <property type="entry name" value="Maternal embryonic leucine zipper kinase"/>
    <property type="match status" value="1"/>
</dbReference>
<evidence type="ECO:0000313" key="8">
    <source>
        <dbReference type="Proteomes" id="UP001165289"/>
    </source>
</evidence>
<evidence type="ECO:0000256" key="5">
    <source>
        <dbReference type="ARBA" id="ARBA00022840"/>
    </source>
</evidence>